<keyword evidence="3" id="KW-1185">Reference proteome</keyword>
<accession>A0ABT7WCX6</accession>
<sequence length="492" mass="56137">MKQFIQIVFRAVLLPVILFTGFHLASQETRTYREEFKVGPDVVVEVNTSYADIEFETWSKNEVEVEATITLEGATAEEANAYFDRPVVEILGNSSKVSVRSGGRGNSNSWVYAPSGMEYGDMDFDFEMPELPEMPEMPEIAPMVADIIASIPELVDMPPMPPMPNANFDYEAYKKDGEKYMKKWQKQFEKEFDEEYQEEFEAWGKEMESRAMEMSTRIEAREAAREAMREQRDLQRAEMQEQREAMREQQEAAREQMMEAREQARAAQMEARDAHRNAKVFYVRGASGNQKFSIKKTIKIKMPKGARLDMNVRYGEVKLADNALNTRANLSYSSLLANNINGTDTNIEVRYSPVTVERWNGGRLQTEYSDGVRLSEVSQLNMVARSSMVTIDQLLREVSIDSKMGSLIIGGVAEDFKEMDVSVQYGEFRCKLPRSSYNIEVRGAKSEILYPDFVHWDKSQGTGPILRKGYSQQKDSGRSILINAAYSDVTLN</sequence>
<keyword evidence="1" id="KW-0175">Coiled coil</keyword>
<name>A0ABT7WCX6_9FLAO</name>
<organism evidence="2 3">
    <name type="scientific">Robiginitalea aurantiaca</name>
    <dbReference type="NCBI Taxonomy" id="3056915"/>
    <lineage>
        <taxon>Bacteria</taxon>
        <taxon>Pseudomonadati</taxon>
        <taxon>Bacteroidota</taxon>
        <taxon>Flavobacteriia</taxon>
        <taxon>Flavobacteriales</taxon>
        <taxon>Flavobacteriaceae</taxon>
        <taxon>Robiginitalea</taxon>
    </lineage>
</organism>
<feature type="coiled-coil region" evidence="1">
    <location>
        <begin position="217"/>
        <end position="277"/>
    </location>
</feature>
<reference evidence="2" key="1">
    <citation type="submission" date="2023-06" db="EMBL/GenBank/DDBJ databases">
        <title>Robiginitalea aurantiacus sp. nov. and Algoriphagus sediminis sp. nov., isolated from coastal sediment.</title>
        <authorList>
            <person name="Zhou Z.Y."/>
            <person name="An J."/>
            <person name="Jia Y.W."/>
            <person name="Du Z.J."/>
        </authorList>
    </citation>
    <scope>NUCLEOTIDE SEQUENCE</scope>
    <source>
        <strain evidence="2">M39</strain>
    </source>
</reference>
<dbReference type="Proteomes" id="UP001174839">
    <property type="component" value="Unassembled WGS sequence"/>
</dbReference>
<dbReference type="EMBL" id="JAUDUY010000002">
    <property type="protein sequence ID" value="MDM9630771.1"/>
    <property type="molecule type" value="Genomic_DNA"/>
</dbReference>
<evidence type="ECO:0000313" key="3">
    <source>
        <dbReference type="Proteomes" id="UP001174839"/>
    </source>
</evidence>
<proteinExistence type="predicted"/>
<comment type="caution">
    <text evidence="2">The sequence shown here is derived from an EMBL/GenBank/DDBJ whole genome shotgun (WGS) entry which is preliminary data.</text>
</comment>
<dbReference type="RefSeq" id="WP_289724137.1">
    <property type="nucleotide sequence ID" value="NZ_JAUDUY010000002.1"/>
</dbReference>
<protein>
    <submittedName>
        <fullName evidence="2">OmpH family outer membrane protein</fullName>
    </submittedName>
</protein>
<evidence type="ECO:0000313" key="2">
    <source>
        <dbReference type="EMBL" id="MDM9630771.1"/>
    </source>
</evidence>
<gene>
    <name evidence="2" type="ORF">QU605_04780</name>
</gene>
<evidence type="ECO:0000256" key="1">
    <source>
        <dbReference type="SAM" id="Coils"/>
    </source>
</evidence>